<feature type="domain" description="RNB" evidence="1">
    <location>
        <begin position="230"/>
        <end position="502"/>
    </location>
</feature>
<reference evidence="2" key="1">
    <citation type="submission" date="2021-03" db="EMBL/GenBank/DDBJ databases">
        <title>Acanthopleuribacteraceae sp. M133.</title>
        <authorList>
            <person name="Wang G."/>
        </authorList>
    </citation>
    <scope>NUCLEOTIDE SEQUENCE</scope>
    <source>
        <strain evidence="2">M133</strain>
    </source>
</reference>
<dbReference type="Gene3D" id="1.10.10.10">
    <property type="entry name" value="Winged helix-like DNA-binding domain superfamily/Winged helix DNA-binding domain"/>
    <property type="match status" value="1"/>
</dbReference>
<organism evidence="2 3">
    <name type="scientific">Sulfidibacter corallicola</name>
    <dbReference type="NCBI Taxonomy" id="2818388"/>
    <lineage>
        <taxon>Bacteria</taxon>
        <taxon>Pseudomonadati</taxon>
        <taxon>Acidobacteriota</taxon>
        <taxon>Holophagae</taxon>
        <taxon>Acanthopleuribacterales</taxon>
        <taxon>Acanthopleuribacteraceae</taxon>
        <taxon>Sulfidibacter</taxon>
    </lineage>
</organism>
<dbReference type="GO" id="GO:0000932">
    <property type="term" value="C:P-body"/>
    <property type="evidence" value="ECO:0007669"/>
    <property type="project" value="TreeGrafter"/>
</dbReference>
<dbReference type="PANTHER" id="PTHR23355">
    <property type="entry name" value="RIBONUCLEASE"/>
    <property type="match status" value="1"/>
</dbReference>
<dbReference type="InterPro" id="IPR036388">
    <property type="entry name" value="WH-like_DNA-bd_sf"/>
</dbReference>
<dbReference type="InterPro" id="IPR050180">
    <property type="entry name" value="RNR_Ribonuclease"/>
</dbReference>
<dbReference type="InterPro" id="IPR001900">
    <property type="entry name" value="RNase_II/R"/>
</dbReference>
<dbReference type="GO" id="GO:0000175">
    <property type="term" value="F:3'-5'-RNA exonuclease activity"/>
    <property type="evidence" value="ECO:0007669"/>
    <property type="project" value="TreeGrafter"/>
</dbReference>
<evidence type="ECO:0000313" key="3">
    <source>
        <dbReference type="Proteomes" id="UP000663929"/>
    </source>
</evidence>
<dbReference type="AlphaFoldDB" id="A0A8A4TN05"/>
<dbReference type="Pfam" id="PF23161">
    <property type="entry name" value="HTH_RNase_II"/>
    <property type="match status" value="1"/>
</dbReference>
<dbReference type="Pfam" id="PF00773">
    <property type="entry name" value="RNB"/>
    <property type="match status" value="1"/>
</dbReference>
<dbReference type="GO" id="GO:0003723">
    <property type="term" value="F:RNA binding"/>
    <property type="evidence" value="ECO:0007669"/>
    <property type="project" value="InterPro"/>
</dbReference>
<proteinExistence type="predicted"/>
<accession>A0A8A4TN05</accession>
<dbReference type="PANTHER" id="PTHR23355:SF42">
    <property type="entry name" value="RIBONUCLEASE II, CHLOROPLASTIC_MITOCHONDRIAL"/>
    <property type="match status" value="1"/>
</dbReference>
<dbReference type="SUPFAM" id="SSF50249">
    <property type="entry name" value="Nucleic acid-binding proteins"/>
    <property type="match status" value="2"/>
</dbReference>
<protein>
    <submittedName>
        <fullName evidence="2">RNB domain-containing ribonuclease</fullName>
    </submittedName>
</protein>
<gene>
    <name evidence="2" type="ORF">J3U87_00030</name>
</gene>
<dbReference type="InterPro" id="IPR012340">
    <property type="entry name" value="NA-bd_OB-fold"/>
</dbReference>
<dbReference type="SMART" id="SM00955">
    <property type="entry name" value="RNB"/>
    <property type="match status" value="1"/>
</dbReference>
<dbReference type="GO" id="GO:0006402">
    <property type="term" value="P:mRNA catabolic process"/>
    <property type="evidence" value="ECO:0007669"/>
    <property type="project" value="TreeGrafter"/>
</dbReference>
<keyword evidence="3" id="KW-1185">Reference proteome</keyword>
<evidence type="ECO:0000259" key="1">
    <source>
        <dbReference type="SMART" id="SM00955"/>
    </source>
</evidence>
<name>A0A8A4TN05_SULCO</name>
<sequence>MPTPELAPNALVLYKNGPARVLSLGEKLEIKLESGKTVKVRPKDIVCLHPGPIHSLTELTPYQANLEDAWQLLTGETTDLAELTDLIFDEYTPVTAWSTWKIVEDGLYFVGTPGVIEARPEEKVRREIEERRAKKAAEEAWNAFIQRVRNRRIVPEDRANLSSVEMVALSKNPKSKVLQELGIPETKEAAHHLLLKLGVWDETVNPYPTRFSLPTDELDLPLDSLPEEDRLDLTHLPAFAIDDEGNMDPDDAISLDGDRLWIHVADVAALVEPDSPIDIEARTRGANLYMPEKTIPMLPPAATERLGLGLAETSPALSFGVALDEHARIADVRITPTWVKVTRLSYKQAEHMLDEGPLAQLFEMTSRYRARRTESGSADINLPEIKLSVVDGDIIIKPMETLRSRDMVTDAMLMAGEAAARFAIKNQIPFAFATQAPPDVLEVPENMAEMFAYRKKFKRSQIKGAAEPHAGLGLDVYSRATSPLRRYLDLVVHQQLRAFIRGKKVLNDQEMMARVGACQAVTGHLRTVERLANRHWLLVHLIRHPEWQGKGTLVDQRDKRYTVLIPEIALDAGITLSSDWPLNAEISLKVAHIDLANQSIGLKMLE</sequence>
<dbReference type="KEGG" id="scor:J3U87_00030"/>
<dbReference type="RefSeq" id="WP_237380885.1">
    <property type="nucleotide sequence ID" value="NZ_CP071793.1"/>
</dbReference>
<evidence type="ECO:0000313" key="2">
    <source>
        <dbReference type="EMBL" id="QTD50827.1"/>
    </source>
</evidence>
<dbReference type="Gene3D" id="2.40.50.140">
    <property type="entry name" value="Nucleic acid-binding proteins"/>
    <property type="match status" value="1"/>
</dbReference>
<dbReference type="InterPro" id="IPR056404">
    <property type="entry name" value="HTH_RNase_II"/>
</dbReference>
<dbReference type="Proteomes" id="UP000663929">
    <property type="component" value="Chromosome"/>
</dbReference>
<dbReference type="EMBL" id="CP071793">
    <property type="protein sequence ID" value="QTD50827.1"/>
    <property type="molecule type" value="Genomic_DNA"/>
</dbReference>